<reference evidence="2" key="1">
    <citation type="submission" date="2021-05" db="EMBL/GenBank/DDBJ databases">
        <title>Energy efficiency and biological interactions define the core microbiome of deep oligotrophic groundwater.</title>
        <authorList>
            <person name="Mehrshad M."/>
            <person name="Lopez-Fernandez M."/>
            <person name="Bell E."/>
            <person name="Bernier-Latmani R."/>
            <person name="Bertilsson S."/>
            <person name="Dopson M."/>
        </authorList>
    </citation>
    <scope>NUCLEOTIDE SEQUENCE</scope>
    <source>
        <strain evidence="2">Modern_marine.mb.64</strain>
    </source>
</reference>
<organism evidence="2 3">
    <name type="scientific">Eiseniibacteriota bacterium</name>
    <dbReference type="NCBI Taxonomy" id="2212470"/>
    <lineage>
        <taxon>Bacteria</taxon>
        <taxon>Candidatus Eiseniibacteriota</taxon>
    </lineage>
</organism>
<accession>A0A948W5R5</accession>
<proteinExistence type="predicted"/>
<evidence type="ECO:0000256" key="1">
    <source>
        <dbReference type="SAM" id="MobiDB-lite"/>
    </source>
</evidence>
<feature type="region of interest" description="Disordered" evidence="1">
    <location>
        <begin position="1"/>
        <end position="25"/>
    </location>
</feature>
<gene>
    <name evidence="2" type="ORF">KJ970_07275</name>
</gene>
<protein>
    <submittedName>
        <fullName evidence="2">Uncharacterized protein</fullName>
    </submittedName>
</protein>
<evidence type="ECO:0000313" key="2">
    <source>
        <dbReference type="EMBL" id="MBU2690714.1"/>
    </source>
</evidence>
<dbReference type="Proteomes" id="UP000777784">
    <property type="component" value="Unassembled WGS sequence"/>
</dbReference>
<evidence type="ECO:0000313" key="3">
    <source>
        <dbReference type="Proteomes" id="UP000777784"/>
    </source>
</evidence>
<comment type="caution">
    <text evidence="2">The sequence shown here is derived from an EMBL/GenBank/DDBJ whole genome shotgun (WGS) entry which is preliminary data.</text>
</comment>
<sequence length="335" mass="36866">MRWAVSRFATSGTRRATRRHKPRGVPGKGPMLITWLSAALFLAVFLSPAAAQYDMEQETGVSVMARSWLSAIDPIAGAIARKEVYLLPMLGATLSIRPGFASNYSLLVTGFYGEGEGDILIPGSAYESSVFIPLVGTVPVSLAFPDVQGTTKAERMDFEFLICRTFPGKWFSLFFGPRYASWSETSAGQVGYTLAINNSVAQDATADLILDLDSEFFGFEFGMGVVGEMTDSGRHRLFSNFIFGAAYTEWESTGRIEQGIIPPLTFLEFLGLPEPKLSGEHFNTSLDANLGYQYSGDRLGFSARYRVFVLVEENVFEQTQFTTLHGPELGLSYTF</sequence>
<name>A0A948W5R5_UNCEI</name>
<dbReference type="EMBL" id="JAHJDP010000034">
    <property type="protein sequence ID" value="MBU2690714.1"/>
    <property type="molecule type" value="Genomic_DNA"/>
</dbReference>
<dbReference type="AlphaFoldDB" id="A0A948W5R5"/>